<feature type="transmembrane region" description="Helical" evidence="7">
    <location>
        <begin position="171"/>
        <end position="190"/>
    </location>
</feature>
<feature type="transmembrane region" description="Helical" evidence="7">
    <location>
        <begin position="146"/>
        <end position="165"/>
    </location>
</feature>
<evidence type="ECO:0000256" key="3">
    <source>
        <dbReference type="ARBA" id="ARBA00022475"/>
    </source>
</evidence>
<dbReference type="RefSeq" id="WP_206980607.1">
    <property type="nucleotide sequence ID" value="NZ_JAFLQZ010000002.1"/>
</dbReference>
<accession>A0A939ETE9</accession>
<sequence>MSNKEKAINGGKWVTVATVISTCFQFAQVAILARLLPPAAFGIVSVSALIINFFNIFGNLGFSNSIIYKQEDDRKVLSTLYILNILLGASMAVIIYFCTPLVISYYKEPKLENVIKLSSLYFLVAYFGQIYSFLLQKNLKFKSTAIIDIIGAVFGTATTIILAYLKFEELSLIFGQLVMAVTRSVLQIIFGRKYFIPMLNFDLSITKEHLRFGIYNVGEGFISFVQNNSDNIAIGGILGVKALGFYTIASQLTIFPVSKLNPIILQVAYPILAKMKEDPLSLKRSYLKILDLVSYLNFPLLAGLYITADSVVPLMYGPGWEQTIELIKIFVFVSIFTCLAHPLFTLVYSKGKPEFLLYLNLITLIVKIPLLYLFGKEWGVIGIAYAYLTATLVNLVLNFFIVQYLVGDFMREFVLNVLKTTLFCLLMIGAIYIYKITVGYVGLTNTIVQVCIGGSIYAVLTLLYKVSLTDIRSSAKAL</sequence>
<dbReference type="GO" id="GO:0005886">
    <property type="term" value="C:plasma membrane"/>
    <property type="evidence" value="ECO:0007669"/>
    <property type="project" value="UniProtKB-SubCell"/>
</dbReference>
<evidence type="ECO:0000256" key="1">
    <source>
        <dbReference type="ARBA" id="ARBA00004651"/>
    </source>
</evidence>
<feature type="transmembrane region" description="Helical" evidence="7">
    <location>
        <begin position="326"/>
        <end position="348"/>
    </location>
</feature>
<dbReference type="Pfam" id="PF13440">
    <property type="entry name" value="Polysacc_synt_3"/>
    <property type="match status" value="1"/>
</dbReference>
<name>A0A939ETE9_9BACT</name>
<feature type="transmembrane region" description="Helical" evidence="7">
    <location>
        <begin position="380"/>
        <end position="401"/>
    </location>
</feature>
<dbReference type="PANTHER" id="PTHR30250:SF10">
    <property type="entry name" value="LIPOPOLYSACCHARIDE BIOSYNTHESIS PROTEIN WZXC"/>
    <property type="match status" value="1"/>
</dbReference>
<feature type="transmembrane region" description="Helical" evidence="7">
    <location>
        <begin position="355"/>
        <end position="374"/>
    </location>
</feature>
<keyword evidence="5 7" id="KW-1133">Transmembrane helix</keyword>
<feature type="transmembrane region" description="Helical" evidence="7">
    <location>
        <begin position="81"/>
        <end position="103"/>
    </location>
</feature>
<evidence type="ECO:0000256" key="2">
    <source>
        <dbReference type="ARBA" id="ARBA00007430"/>
    </source>
</evidence>
<dbReference type="PANTHER" id="PTHR30250">
    <property type="entry name" value="PST FAMILY PREDICTED COLANIC ACID TRANSPORTER"/>
    <property type="match status" value="1"/>
</dbReference>
<evidence type="ECO:0000256" key="6">
    <source>
        <dbReference type="ARBA" id="ARBA00023136"/>
    </source>
</evidence>
<proteinExistence type="inferred from homology"/>
<comment type="subcellular location">
    <subcellularLocation>
        <location evidence="1">Cell membrane</location>
        <topology evidence="1">Multi-pass membrane protein</topology>
    </subcellularLocation>
</comment>
<feature type="transmembrane region" description="Helical" evidence="7">
    <location>
        <begin position="446"/>
        <end position="464"/>
    </location>
</feature>
<evidence type="ECO:0000256" key="5">
    <source>
        <dbReference type="ARBA" id="ARBA00022989"/>
    </source>
</evidence>
<feature type="transmembrane region" description="Helical" evidence="7">
    <location>
        <begin position="413"/>
        <end position="434"/>
    </location>
</feature>
<keyword evidence="9" id="KW-1185">Reference proteome</keyword>
<dbReference type="Proteomes" id="UP000664144">
    <property type="component" value="Unassembled WGS sequence"/>
</dbReference>
<evidence type="ECO:0000256" key="7">
    <source>
        <dbReference type="SAM" id="Phobius"/>
    </source>
</evidence>
<keyword evidence="6 7" id="KW-0472">Membrane</keyword>
<dbReference type="CDD" id="cd13127">
    <property type="entry name" value="MATE_tuaB_like"/>
    <property type="match status" value="1"/>
</dbReference>
<dbReference type="AlphaFoldDB" id="A0A939ETE9"/>
<keyword evidence="3" id="KW-1003">Cell membrane</keyword>
<feature type="transmembrane region" description="Helical" evidence="7">
    <location>
        <begin position="39"/>
        <end position="60"/>
    </location>
</feature>
<reference evidence="8" key="1">
    <citation type="submission" date="2021-03" db="EMBL/GenBank/DDBJ databases">
        <authorList>
            <person name="Kim M.K."/>
        </authorList>
    </citation>
    <scope>NUCLEOTIDE SEQUENCE</scope>
    <source>
        <strain evidence="8">BT186</strain>
    </source>
</reference>
<evidence type="ECO:0000313" key="9">
    <source>
        <dbReference type="Proteomes" id="UP000664144"/>
    </source>
</evidence>
<evidence type="ECO:0000313" key="8">
    <source>
        <dbReference type="EMBL" id="MBO0356809.1"/>
    </source>
</evidence>
<protein>
    <submittedName>
        <fullName evidence="8">MOP flippase family protein</fullName>
    </submittedName>
</protein>
<evidence type="ECO:0000256" key="4">
    <source>
        <dbReference type="ARBA" id="ARBA00022692"/>
    </source>
</evidence>
<organism evidence="8 9">
    <name type="scientific">Hymenobacter telluris</name>
    <dbReference type="NCBI Taxonomy" id="2816474"/>
    <lineage>
        <taxon>Bacteria</taxon>
        <taxon>Pseudomonadati</taxon>
        <taxon>Bacteroidota</taxon>
        <taxon>Cytophagia</taxon>
        <taxon>Cytophagales</taxon>
        <taxon>Hymenobacteraceae</taxon>
        <taxon>Hymenobacter</taxon>
    </lineage>
</organism>
<feature type="transmembrane region" description="Helical" evidence="7">
    <location>
        <begin position="115"/>
        <end position="134"/>
    </location>
</feature>
<dbReference type="NCBIfam" id="NF007773">
    <property type="entry name" value="PRK10459.1"/>
    <property type="match status" value="1"/>
</dbReference>
<comment type="caution">
    <text evidence="8">The sequence shown here is derived from an EMBL/GenBank/DDBJ whole genome shotgun (WGS) entry which is preliminary data.</text>
</comment>
<feature type="transmembrane region" description="Helical" evidence="7">
    <location>
        <begin position="12"/>
        <end position="33"/>
    </location>
</feature>
<gene>
    <name evidence="8" type="ORF">J0X19_02530</name>
</gene>
<dbReference type="InterPro" id="IPR050833">
    <property type="entry name" value="Poly_Biosynth_Transport"/>
</dbReference>
<comment type="similarity">
    <text evidence="2">Belongs to the polysaccharide synthase family.</text>
</comment>
<dbReference type="EMBL" id="JAFLQZ010000002">
    <property type="protein sequence ID" value="MBO0356809.1"/>
    <property type="molecule type" value="Genomic_DNA"/>
</dbReference>
<feature type="transmembrane region" description="Helical" evidence="7">
    <location>
        <begin position="285"/>
        <end position="306"/>
    </location>
</feature>
<keyword evidence="4 7" id="KW-0812">Transmembrane</keyword>